<evidence type="ECO:0000313" key="1">
    <source>
        <dbReference type="EMBL" id="SVD99500.1"/>
    </source>
</evidence>
<proteinExistence type="predicted"/>
<organism evidence="1">
    <name type="scientific">marine metagenome</name>
    <dbReference type="NCBI Taxonomy" id="408172"/>
    <lineage>
        <taxon>unclassified sequences</taxon>
        <taxon>metagenomes</taxon>
        <taxon>ecological metagenomes</taxon>
    </lineage>
</organism>
<dbReference type="EMBL" id="UINC01187003">
    <property type="protein sequence ID" value="SVD99500.1"/>
    <property type="molecule type" value="Genomic_DNA"/>
</dbReference>
<feature type="non-terminal residue" evidence="1">
    <location>
        <position position="51"/>
    </location>
</feature>
<protein>
    <submittedName>
        <fullName evidence="1">Uncharacterized protein</fullName>
    </submittedName>
</protein>
<gene>
    <name evidence="1" type="ORF">METZ01_LOCUS452354</name>
</gene>
<sequence>MKTLPTLIATSVVRGSQQGESHGGIYLVDFENQVAKIMVDWDDSGIDFTGR</sequence>
<reference evidence="1" key="1">
    <citation type="submission" date="2018-05" db="EMBL/GenBank/DDBJ databases">
        <authorList>
            <person name="Lanie J.A."/>
            <person name="Ng W.-L."/>
            <person name="Kazmierczak K.M."/>
            <person name="Andrzejewski T.M."/>
            <person name="Davidsen T.M."/>
            <person name="Wayne K.J."/>
            <person name="Tettelin H."/>
            <person name="Glass J.I."/>
            <person name="Rusch D."/>
            <person name="Podicherti R."/>
            <person name="Tsui H.-C.T."/>
            <person name="Winkler M.E."/>
        </authorList>
    </citation>
    <scope>NUCLEOTIDE SEQUENCE</scope>
</reference>
<name>A0A382ZW56_9ZZZZ</name>
<dbReference type="AlphaFoldDB" id="A0A382ZW56"/>
<accession>A0A382ZW56</accession>